<dbReference type="AlphaFoldDB" id="A0A1V9XPK6"/>
<comment type="caution">
    <text evidence="2">The sequence shown here is derived from an EMBL/GenBank/DDBJ whole genome shotgun (WGS) entry which is preliminary data.</text>
</comment>
<dbReference type="InParanoid" id="A0A1V9XPK6"/>
<dbReference type="Proteomes" id="UP000192247">
    <property type="component" value="Unassembled WGS sequence"/>
</dbReference>
<dbReference type="OrthoDB" id="10621098at2759"/>
<evidence type="ECO:0000313" key="3">
    <source>
        <dbReference type="Proteomes" id="UP000192247"/>
    </source>
</evidence>
<feature type="compositionally biased region" description="Polar residues" evidence="1">
    <location>
        <begin position="242"/>
        <end position="259"/>
    </location>
</feature>
<feature type="region of interest" description="Disordered" evidence="1">
    <location>
        <begin position="242"/>
        <end position="262"/>
    </location>
</feature>
<feature type="compositionally biased region" description="Basic and acidic residues" evidence="1">
    <location>
        <begin position="385"/>
        <end position="395"/>
    </location>
</feature>
<dbReference type="EMBL" id="MNPL01006608">
    <property type="protein sequence ID" value="OQR75278.1"/>
    <property type="molecule type" value="Genomic_DNA"/>
</dbReference>
<feature type="region of interest" description="Disordered" evidence="1">
    <location>
        <begin position="104"/>
        <end position="155"/>
    </location>
</feature>
<gene>
    <name evidence="2" type="ORF">BIW11_08528</name>
</gene>
<feature type="region of interest" description="Disordered" evidence="1">
    <location>
        <begin position="1"/>
        <end position="25"/>
    </location>
</feature>
<feature type="region of interest" description="Disordered" evidence="1">
    <location>
        <begin position="280"/>
        <end position="316"/>
    </location>
</feature>
<organism evidence="2 3">
    <name type="scientific">Tropilaelaps mercedesae</name>
    <dbReference type="NCBI Taxonomy" id="418985"/>
    <lineage>
        <taxon>Eukaryota</taxon>
        <taxon>Metazoa</taxon>
        <taxon>Ecdysozoa</taxon>
        <taxon>Arthropoda</taxon>
        <taxon>Chelicerata</taxon>
        <taxon>Arachnida</taxon>
        <taxon>Acari</taxon>
        <taxon>Parasitiformes</taxon>
        <taxon>Mesostigmata</taxon>
        <taxon>Gamasina</taxon>
        <taxon>Dermanyssoidea</taxon>
        <taxon>Laelapidae</taxon>
        <taxon>Tropilaelaps</taxon>
    </lineage>
</organism>
<feature type="region of interest" description="Disordered" evidence="1">
    <location>
        <begin position="370"/>
        <end position="395"/>
    </location>
</feature>
<keyword evidence="3" id="KW-1185">Reference proteome</keyword>
<proteinExistence type="predicted"/>
<feature type="compositionally biased region" description="Polar residues" evidence="1">
    <location>
        <begin position="109"/>
        <end position="123"/>
    </location>
</feature>
<protein>
    <submittedName>
        <fullName evidence="2">Uncharacterized protein</fullName>
    </submittedName>
</protein>
<evidence type="ECO:0000256" key="1">
    <source>
        <dbReference type="SAM" id="MobiDB-lite"/>
    </source>
</evidence>
<reference evidence="2 3" key="1">
    <citation type="journal article" date="2017" name="Gigascience">
        <title>Draft genome of the honey bee ectoparasitic mite, Tropilaelaps mercedesae, is shaped by the parasitic life history.</title>
        <authorList>
            <person name="Dong X."/>
            <person name="Armstrong S.D."/>
            <person name="Xia D."/>
            <person name="Makepeace B.L."/>
            <person name="Darby A.C."/>
            <person name="Kadowaki T."/>
        </authorList>
    </citation>
    <scope>NUCLEOTIDE SEQUENCE [LARGE SCALE GENOMIC DNA]</scope>
    <source>
        <strain evidence="2">Wuxi-XJTLU</strain>
    </source>
</reference>
<evidence type="ECO:0000313" key="2">
    <source>
        <dbReference type="EMBL" id="OQR75278.1"/>
    </source>
</evidence>
<accession>A0A1V9XPK6</accession>
<name>A0A1V9XPK6_9ACAR</name>
<sequence>MPQHSCKKQDVEKTPRPAAPVVQTENTPQILPKEPTLTLRLRLRPQVPIVAQTPTTAVSSSANQLQLVNTSNTQQSQREECIEQRHPGRSIHIVPEAKITALQPPFGSEHNQSTSSSEHTTADQVLPSALRKPNATGVASRKNRSDTPRVSFEKGTLVSSKVPKGVPCCVHPRLFKNGQCEGPVCKDENVSIEEVERLLGIKVDQFITDEEYARMRERIEAMSTSEFQDYIRTAASDAFSTESASLDATDNESPWTSKSPEVLRAKDDAVADVMKQSVGALSPSKTAGPDRPPAQHKPPSVEPRSNAGQQVSPAHTERKVTFGPDVADHVASRTPSVQRCLHPRRLSRDLSMDQNMSVEEVESLLGINLGEVVPDPNDPLGTKAPEGHKHWGEHP</sequence>